<accession>A0A1Q9EIQ5</accession>
<evidence type="ECO:0000313" key="1">
    <source>
        <dbReference type="EMBL" id="OLQ07310.1"/>
    </source>
</evidence>
<dbReference type="Proteomes" id="UP000186817">
    <property type="component" value="Unassembled WGS sequence"/>
</dbReference>
<evidence type="ECO:0000313" key="2">
    <source>
        <dbReference type="Proteomes" id="UP000186817"/>
    </source>
</evidence>
<reference evidence="1 2" key="1">
    <citation type="submission" date="2016-02" db="EMBL/GenBank/DDBJ databases">
        <title>Genome analysis of coral dinoflagellate symbionts highlights evolutionary adaptations to a symbiotic lifestyle.</title>
        <authorList>
            <person name="Aranda M."/>
            <person name="Li Y."/>
            <person name="Liew Y.J."/>
            <person name="Baumgarten S."/>
            <person name="Simakov O."/>
            <person name="Wilson M."/>
            <person name="Piel J."/>
            <person name="Ashoor H."/>
            <person name="Bougouffa S."/>
            <person name="Bajic V.B."/>
            <person name="Ryu T."/>
            <person name="Ravasi T."/>
            <person name="Bayer T."/>
            <person name="Micklem G."/>
            <person name="Kim H."/>
            <person name="Bhak J."/>
            <person name="Lajeunesse T.C."/>
            <person name="Voolstra C.R."/>
        </authorList>
    </citation>
    <scope>NUCLEOTIDE SEQUENCE [LARGE SCALE GENOMIC DNA]</scope>
    <source>
        <strain evidence="1 2">CCMP2467</strain>
    </source>
</reference>
<sequence length="290" mass="32740">MYEPVRCFKKWHLPGLEKNERIKAILNMAVCEKMKDMKKCASNVKKVSRELLVDVSQNPARARMTNASGLNFTLCTSTVAVHMGLQRLVVPREYLYLQGFPKTICLPDAVPLASIKKMAGEGMALPSLGLCVWCQYLLKGYKHDERPKAKAYTQHATRRPPPWHAEPRWQGNRLGLGIRAGFLRTESMPFFPHGIIFDGIHDKLLKCLDVLEKGCSNPRTLLRFKSTHKLEQAYSGALKMLGLRLRPERVQQSTAAGELTEAYLGAPFTDWTRPQPQNWTKPAALGEKQG</sequence>
<dbReference type="EMBL" id="LSRX01000142">
    <property type="protein sequence ID" value="OLQ07310.1"/>
    <property type="molecule type" value="Genomic_DNA"/>
</dbReference>
<keyword evidence="2" id="KW-1185">Reference proteome</keyword>
<proteinExistence type="predicted"/>
<organism evidence="1 2">
    <name type="scientific">Symbiodinium microadriaticum</name>
    <name type="common">Dinoflagellate</name>
    <name type="synonym">Zooxanthella microadriatica</name>
    <dbReference type="NCBI Taxonomy" id="2951"/>
    <lineage>
        <taxon>Eukaryota</taxon>
        <taxon>Sar</taxon>
        <taxon>Alveolata</taxon>
        <taxon>Dinophyceae</taxon>
        <taxon>Suessiales</taxon>
        <taxon>Symbiodiniaceae</taxon>
        <taxon>Symbiodinium</taxon>
    </lineage>
</organism>
<name>A0A1Q9EIQ5_SYMMI</name>
<comment type="caution">
    <text evidence="1">The sequence shown here is derived from an EMBL/GenBank/DDBJ whole genome shotgun (WGS) entry which is preliminary data.</text>
</comment>
<gene>
    <name evidence="1" type="ORF">AK812_SmicGene9292</name>
</gene>
<dbReference type="AlphaFoldDB" id="A0A1Q9EIQ5"/>
<dbReference type="OrthoDB" id="406333at2759"/>
<protein>
    <submittedName>
        <fullName evidence="1">Uncharacterized protein</fullName>
    </submittedName>
</protein>